<dbReference type="CDD" id="cd03884">
    <property type="entry name" value="M20_bAS"/>
    <property type="match status" value="1"/>
</dbReference>
<dbReference type="Proteomes" id="UP000587524">
    <property type="component" value="Unassembled WGS sequence"/>
</dbReference>
<reference evidence="4 5" key="1">
    <citation type="submission" date="2020-08" db="EMBL/GenBank/DDBJ databases">
        <title>Genomic Encyclopedia of Type Strains, Phase IV (KMG-IV): sequencing the most valuable type-strain genomes for metagenomic binning, comparative biology and taxonomic classification.</title>
        <authorList>
            <person name="Goeker M."/>
        </authorList>
    </citation>
    <scope>NUCLEOTIDE SEQUENCE [LARGE SCALE GENOMIC DNA]</scope>
    <source>
        <strain evidence="4 5">DSM 17455</strain>
    </source>
</reference>
<evidence type="ECO:0000313" key="5">
    <source>
        <dbReference type="Proteomes" id="UP000587524"/>
    </source>
</evidence>
<dbReference type="SUPFAM" id="SSF55031">
    <property type="entry name" value="Bacterial exopeptidase dimerisation domain"/>
    <property type="match status" value="1"/>
</dbReference>
<evidence type="ECO:0000313" key="4">
    <source>
        <dbReference type="EMBL" id="MBA9024313.1"/>
    </source>
</evidence>
<keyword evidence="5" id="KW-1185">Reference proteome</keyword>
<dbReference type="Pfam" id="PF01546">
    <property type="entry name" value="Peptidase_M20"/>
    <property type="match status" value="1"/>
</dbReference>
<dbReference type="InterPro" id="IPR036264">
    <property type="entry name" value="Bact_exopeptidase_dim_dom"/>
</dbReference>
<dbReference type="InterPro" id="IPR002933">
    <property type="entry name" value="Peptidase_M20"/>
</dbReference>
<dbReference type="Pfam" id="PF07687">
    <property type="entry name" value="M20_dimer"/>
    <property type="match status" value="1"/>
</dbReference>
<evidence type="ECO:0000256" key="2">
    <source>
        <dbReference type="ARBA" id="ARBA00022801"/>
    </source>
</evidence>
<protein>
    <submittedName>
        <fullName evidence="4">N-carbamoyl-L-amino-acid hydrolase</fullName>
        <ecNumber evidence="4">3.5.1.87</ecNumber>
    </submittedName>
</protein>
<dbReference type="EMBL" id="JACJHZ010000055">
    <property type="protein sequence ID" value="MBA9024313.1"/>
    <property type="molecule type" value="Genomic_DNA"/>
</dbReference>
<gene>
    <name evidence="4" type="ORF">HNQ97_006352</name>
</gene>
<dbReference type="Gene3D" id="3.40.630.10">
    <property type="entry name" value="Zn peptidases"/>
    <property type="match status" value="1"/>
</dbReference>
<dbReference type="GO" id="GO:0050538">
    <property type="term" value="F:N-carbamoyl-L-amino-acid hydrolase activity"/>
    <property type="evidence" value="ECO:0007669"/>
    <property type="project" value="UniProtKB-EC"/>
</dbReference>
<dbReference type="InterPro" id="IPR010158">
    <property type="entry name" value="Amidase_Cbmase"/>
</dbReference>
<dbReference type="NCBIfam" id="NF006771">
    <property type="entry name" value="PRK09290.1-5"/>
    <property type="match status" value="1"/>
</dbReference>
<comment type="caution">
    <text evidence="4">The sequence shown here is derived from an EMBL/GenBank/DDBJ whole genome shotgun (WGS) entry which is preliminary data.</text>
</comment>
<dbReference type="PANTHER" id="PTHR32494:SF5">
    <property type="entry name" value="ALLANTOATE AMIDOHYDROLASE"/>
    <property type="match status" value="1"/>
</dbReference>
<feature type="domain" description="Peptidase M20 dimerisation" evidence="3">
    <location>
        <begin position="212"/>
        <end position="309"/>
    </location>
</feature>
<comment type="similarity">
    <text evidence="1">Belongs to the peptidase M20 family.</text>
</comment>
<dbReference type="Gene3D" id="3.30.70.360">
    <property type="match status" value="1"/>
</dbReference>
<dbReference type="SUPFAM" id="SSF53187">
    <property type="entry name" value="Zn-dependent exopeptidases"/>
    <property type="match status" value="1"/>
</dbReference>
<evidence type="ECO:0000256" key="1">
    <source>
        <dbReference type="ARBA" id="ARBA00006153"/>
    </source>
</evidence>
<dbReference type="RefSeq" id="WP_182576077.1">
    <property type="nucleotide sequence ID" value="NZ_JACJHY010000055.1"/>
</dbReference>
<accession>A0ABR6CI58</accession>
<dbReference type="PIRSF" id="PIRSF001235">
    <property type="entry name" value="Amidase_carbamoylase"/>
    <property type="match status" value="1"/>
</dbReference>
<evidence type="ECO:0000259" key="3">
    <source>
        <dbReference type="Pfam" id="PF07687"/>
    </source>
</evidence>
<name>A0ABR6CI58_9HYPH</name>
<organism evidence="4 5">
    <name type="scientific">Aminobacter ciceronei</name>
    <dbReference type="NCBI Taxonomy" id="150723"/>
    <lineage>
        <taxon>Bacteria</taxon>
        <taxon>Pseudomonadati</taxon>
        <taxon>Pseudomonadota</taxon>
        <taxon>Alphaproteobacteria</taxon>
        <taxon>Hyphomicrobiales</taxon>
        <taxon>Phyllobacteriaceae</taxon>
        <taxon>Aminobacter</taxon>
    </lineage>
</organism>
<dbReference type="InterPro" id="IPR011650">
    <property type="entry name" value="Peptidase_M20_dimer"/>
</dbReference>
<sequence length="415" mass="44488">MADLVINRDRLLERHRLMASFGDTGNGGVIRPALSDEETAARSAILDLARERGFICSVDPIGNLFIRRNGEQGNQAPLRIGSHLDSQIPGGNFDGVYGVIAAFEVLETLEDRAISTSVPVEVVIWNNEEGARFSPTTMGSGVHAGALPLDQALAARDTNGKRVDEELARSLEKLGQLFRIGLGTESSGYIEAHIEQGPVLEASNTPIGVVTGIQGIIQLQVTVSGEEAHAGTTPRSRRRDALFTALDLIADLRALTTDPDDEVRFTVGRLSVLPGAPNTVPSNVVFTIDLRHPSEKILETIHAQIIEVAATFRTSCHIDAVTTLASPPVCFDADIRSLIETSATSLHLKSAAIASGATHDAKFMGPLCPTGMIFIPCRDGISHNEKEWAEFEHMVAGADVLLRAVSKWASPDIAN</sequence>
<dbReference type="NCBIfam" id="TIGR01879">
    <property type="entry name" value="hydantase"/>
    <property type="match status" value="1"/>
</dbReference>
<dbReference type="EC" id="3.5.1.87" evidence="4"/>
<proteinExistence type="inferred from homology"/>
<keyword evidence="2 4" id="KW-0378">Hydrolase</keyword>
<dbReference type="PANTHER" id="PTHR32494">
    <property type="entry name" value="ALLANTOATE DEIMINASE-RELATED"/>
    <property type="match status" value="1"/>
</dbReference>